<dbReference type="RefSeq" id="WP_008951949.1">
    <property type="nucleotide sequence ID" value="NZ_AHTH01000060.1"/>
</dbReference>
<dbReference type="Gene3D" id="3.40.630.30">
    <property type="match status" value="1"/>
</dbReference>
<evidence type="ECO:0000256" key="2">
    <source>
        <dbReference type="ARBA" id="ARBA00023315"/>
    </source>
</evidence>
<dbReference type="SUPFAM" id="SSF55729">
    <property type="entry name" value="Acyl-CoA N-acyltransferases (Nat)"/>
    <property type="match status" value="1"/>
</dbReference>
<dbReference type="PANTHER" id="PTHR43072:SF23">
    <property type="entry name" value="UPF0039 PROTEIN C11D3.02C"/>
    <property type="match status" value="1"/>
</dbReference>
<dbReference type="Proteomes" id="UP000012046">
    <property type="component" value="Unassembled WGS sequence"/>
</dbReference>
<evidence type="ECO:0000259" key="3">
    <source>
        <dbReference type="PROSITE" id="PS51186"/>
    </source>
</evidence>
<dbReference type="CDD" id="cd04301">
    <property type="entry name" value="NAT_SF"/>
    <property type="match status" value="1"/>
</dbReference>
<dbReference type="eggNOG" id="COG1247">
    <property type="taxonomic scope" value="Bacteria"/>
</dbReference>
<dbReference type="EMBL" id="AHTH01000060">
    <property type="protein sequence ID" value="EHR39350.1"/>
    <property type="molecule type" value="Genomic_DNA"/>
</dbReference>
<reference evidence="4 5" key="1">
    <citation type="journal article" date="2012" name="J. Bacteriol.">
        <title>Genome Sequence of Extracellular-Protease-Producing Alishewanella jeotgali Isolated from Traditional Korean Fermented Seafood.</title>
        <authorList>
            <person name="Jung J."/>
            <person name="Chun J."/>
            <person name="Park W."/>
        </authorList>
    </citation>
    <scope>NUCLEOTIDE SEQUENCE [LARGE SCALE GENOMIC DNA]</scope>
    <source>
        <strain evidence="4 5">KCTC 22429</strain>
    </source>
</reference>
<accession>H3ZJ91</accession>
<proteinExistence type="predicted"/>
<dbReference type="AlphaFoldDB" id="H3ZJ91"/>
<sequence>MPPVIRHAEPADLAAVKAIYDQASVYANTLQLPFQPQAKWQSLFEPQPGFYNLVAELDGQVVGQLGLQVMQNPRRRHVAEFGMGVSEPFQGQGIGSALLRAALDLADNWLALRRVELLVYSSNESAIALYERFGFEVEAELADYAYQYGNYISALVMSRLRNTA</sequence>
<comment type="caution">
    <text evidence="4">The sequence shown here is derived from an EMBL/GenBank/DDBJ whole genome shotgun (WGS) entry which is preliminary data.</text>
</comment>
<keyword evidence="1 4" id="KW-0808">Transferase</keyword>
<evidence type="ECO:0000313" key="5">
    <source>
        <dbReference type="Proteomes" id="UP000012046"/>
    </source>
</evidence>
<dbReference type="Pfam" id="PF00583">
    <property type="entry name" value="Acetyltransf_1"/>
    <property type="match status" value="1"/>
</dbReference>
<evidence type="ECO:0000256" key="1">
    <source>
        <dbReference type="ARBA" id="ARBA00022679"/>
    </source>
</evidence>
<dbReference type="PATRIC" id="fig|1129374.4.peg.3411"/>
<organism evidence="4 5">
    <name type="scientific">Alishewanella jeotgali KCTC 22429</name>
    <dbReference type="NCBI Taxonomy" id="1129374"/>
    <lineage>
        <taxon>Bacteria</taxon>
        <taxon>Pseudomonadati</taxon>
        <taxon>Pseudomonadota</taxon>
        <taxon>Gammaproteobacteria</taxon>
        <taxon>Alteromonadales</taxon>
        <taxon>Alteromonadaceae</taxon>
        <taxon>Alishewanella</taxon>
    </lineage>
</organism>
<dbReference type="InterPro" id="IPR000182">
    <property type="entry name" value="GNAT_dom"/>
</dbReference>
<dbReference type="PROSITE" id="PS51186">
    <property type="entry name" value="GNAT"/>
    <property type="match status" value="1"/>
</dbReference>
<dbReference type="GO" id="GO:0016747">
    <property type="term" value="F:acyltransferase activity, transferring groups other than amino-acyl groups"/>
    <property type="evidence" value="ECO:0007669"/>
    <property type="project" value="InterPro"/>
</dbReference>
<keyword evidence="2" id="KW-0012">Acyltransferase</keyword>
<dbReference type="PANTHER" id="PTHR43072">
    <property type="entry name" value="N-ACETYLTRANSFERASE"/>
    <property type="match status" value="1"/>
</dbReference>
<dbReference type="STRING" id="1129374.AJE_17285"/>
<feature type="domain" description="N-acetyltransferase" evidence="3">
    <location>
        <begin position="3"/>
        <end position="162"/>
    </location>
</feature>
<name>H3ZJ91_9ALTE</name>
<gene>
    <name evidence="4" type="ORF">AJE_17285</name>
</gene>
<keyword evidence="5" id="KW-1185">Reference proteome</keyword>
<protein>
    <submittedName>
        <fullName evidence="4">Acetyltransferase</fullName>
    </submittedName>
</protein>
<dbReference type="InterPro" id="IPR016181">
    <property type="entry name" value="Acyl_CoA_acyltransferase"/>
</dbReference>
<evidence type="ECO:0000313" key="4">
    <source>
        <dbReference type="EMBL" id="EHR39350.1"/>
    </source>
</evidence>